<reference evidence="3 4" key="1">
    <citation type="submission" date="2019-06" db="EMBL/GenBank/DDBJ databases">
        <title>Genome sequence analysis of &gt;100 Bacillus licheniformis strains suggests intrinsic resistance to this species.</title>
        <authorList>
            <person name="Wels M."/>
            <person name="Siezen R.J."/>
            <person name="Johansen E."/>
            <person name="Stuer-Lauridsen B."/>
            <person name="Bjerre K."/>
            <person name="Nielsen B.K.K."/>
        </authorList>
    </citation>
    <scope>NUCLEOTIDE SEQUENCE [LARGE SCALE GENOMIC DNA]</scope>
    <source>
        <strain evidence="3 4">BAC-16736</strain>
    </source>
</reference>
<keyword evidence="2" id="KW-0472">Membrane</keyword>
<organism evidence="3 4">
    <name type="scientific">Bacillus licheniformis</name>
    <dbReference type="NCBI Taxonomy" id="1402"/>
    <lineage>
        <taxon>Bacteria</taxon>
        <taxon>Bacillati</taxon>
        <taxon>Bacillota</taxon>
        <taxon>Bacilli</taxon>
        <taxon>Bacillales</taxon>
        <taxon>Bacillaceae</taxon>
        <taxon>Bacillus</taxon>
    </lineage>
</organism>
<evidence type="ECO:0000256" key="2">
    <source>
        <dbReference type="SAM" id="Phobius"/>
    </source>
</evidence>
<dbReference type="InterPro" id="IPR019649">
    <property type="entry name" value="DUF2512"/>
</dbReference>
<keyword evidence="2" id="KW-1133">Transmembrane helix</keyword>
<feature type="transmembrane region" description="Helical" evidence="2">
    <location>
        <begin position="7"/>
        <end position="28"/>
    </location>
</feature>
<feature type="region of interest" description="Disordered" evidence="1">
    <location>
        <begin position="119"/>
        <end position="154"/>
    </location>
</feature>
<keyword evidence="2" id="KW-0812">Transmembrane</keyword>
<dbReference type="Proteomes" id="UP000435910">
    <property type="component" value="Unassembled WGS sequence"/>
</dbReference>
<evidence type="ECO:0000256" key="1">
    <source>
        <dbReference type="SAM" id="MobiDB-lite"/>
    </source>
</evidence>
<accession>A0A415JEY3</accession>
<protein>
    <submittedName>
        <fullName evidence="3">Uncharacterized protein</fullName>
    </submittedName>
</protein>
<sequence>MKHVRALCLKFIVSLVLLYVVLTLFFGVPFGEMFVLTLFLGVISYLVGDLLLLPRTNNTTATMGDFGLSLVLIWVILAMQNNPPYGTLAAASIVSAIGVTVFEYFFHRYMEANVLNETENGKRENREKPGSLQYQSESSEELYPVTPSKKQDEE</sequence>
<dbReference type="AlphaFoldDB" id="A0A415JEY3"/>
<name>A0A415JEY3_BACLI</name>
<feature type="transmembrane region" description="Helical" evidence="2">
    <location>
        <begin position="34"/>
        <end position="53"/>
    </location>
</feature>
<evidence type="ECO:0000313" key="3">
    <source>
        <dbReference type="EMBL" id="TWL20967.1"/>
    </source>
</evidence>
<dbReference type="RefSeq" id="WP_003182661.1">
    <property type="nucleotide sequence ID" value="NZ_CAJCKC010000002.1"/>
</dbReference>
<feature type="transmembrane region" description="Helical" evidence="2">
    <location>
        <begin position="85"/>
        <end position="106"/>
    </location>
</feature>
<feature type="compositionally biased region" description="Basic and acidic residues" evidence="1">
    <location>
        <begin position="119"/>
        <end position="129"/>
    </location>
</feature>
<proteinExistence type="predicted"/>
<dbReference type="Pfam" id="PF10710">
    <property type="entry name" value="DUF2512"/>
    <property type="match status" value="1"/>
</dbReference>
<gene>
    <name evidence="3" type="ORF">CHCC16736_2251</name>
</gene>
<feature type="transmembrane region" description="Helical" evidence="2">
    <location>
        <begin position="60"/>
        <end position="79"/>
    </location>
</feature>
<feature type="compositionally biased region" description="Low complexity" evidence="1">
    <location>
        <begin position="131"/>
        <end position="143"/>
    </location>
</feature>
<comment type="caution">
    <text evidence="3">The sequence shown here is derived from an EMBL/GenBank/DDBJ whole genome shotgun (WGS) entry which is preliminary data.</text>
</comment>
<evidence type="ECO:0000313" key="4">
    <source>
        <dbReference type="Proteomes" id="UP000435910"/>
    </source>
</evidence>
<dbReference type="EMBL" id="NILC01000033">
    <property type="protein sequence ID" value="TWL20967.1"/>
    <property type="molecule type" value="Genomic_DNA"/>
</dbReference>